<evidence type="ECO:0000313" key="4">
    <source>
        <dbReference type="Proteomes" id="UP001597557"/>
    </source>
</evidence>
<keyword evidence="3" id="KW-0255">Endonuclease</keyword>
<feature type="transmembrane region" description="Helical" evidence="1">
    <location>
        <begin position="41"/>
        <end position="65"/>
    </location>
</feature>
<protein>
    <submittedName>
        <fullName evidence="3">Endonuclease/exonuclease/phosphatase family protein</fullName>
    </submittedName>
</protein>
<feature type="transmembrane region" description="Helical" evidence="1">
    <location>
        <begin position="15"/>
        <end position="35"/>
    </location>
</feature>
<accession>A0ABW5YBE6</accession>
<evidence type="ECO:0000256" key="1">
    <source>
        <dbReference type="SAM" id="Phobius"/>
    </source>
</evidence>
<keyword evidence="3" id="KW-0540">Nuclease</keyword>
<dbReference type="InterPro" id="IPR051916">
    <property type="entry name" value="GPI-anchor_lipid_remodeler"/>
</dbReference>
<proteinExistence type="predicted"/>
<keyword evidence="1" id="KW-0472">Membrane</keyword>
<sequence>MKAKKKGKLPLIDRIFLWINFGLCLALLLAYLAPVTDPRKVWIIAFFGLAYPPILFANLLMILYWALRRSRLALISIIAIACGFGVLKNNIGFHPGNRDPLKSSDTNMIRMMTYNVHSFKKYGSANDVSTRNDILAIISAKQPDVIGIEEYYTRKKGRFAMTDSIKKIIGSDNYDVQNFSGNENDVEGMAIFSKWPIIAKGIIMLAPTFSGNQCIYADIKKGTRIFRLYSVHLQSINFDPEDYRYIDTITKSGKPDIGSTKRLGGKLKKAFLKRAEQVELVKAHASKCPYPFIIAGDFNDTPTSFAVNQMEKGMKNAFHEKGFGLGRTYNGDFPNYQIDYIMASKQFDVTSYTIIEKKLSDHFPVYADLMLR</sequence>
<feature type="domain" description="Endonuclease/exonuclease/phosphatase" evidence="2">
    <location>
        <begin position="112"/>
        <end position="362"/>
    </location>
</feature>
<comment type="caution">
    <text evidence="3">The sequence shown here is derived from an EMBL/GenBank/DDBJ whole genome shotgun (WGS) entry which is preliminary data.</text>
</comment>
<dbReference type="InterPro" id="IPR005135">
    <property type="entry name" value="Endo/exonuclease/phosphatase"/>
</dbReference>
<dbReference type="CDD" id="cd09084">
    <property type="entry name" value="EEP-2"/>
    <property type="match status" value="1"/>
</dbReference>
<dbReference type="Pfam" id="PF03372">
    <property type="entry name" value="Exo_endo_phos"/>
    <property type="match status" value="1"/>
</dbReference>
<reference evidence="4" key="1">
    <citation type="journal article" date="2019" name="Int. J. Syst. Evol. Microbiol.">
        <title>The Global Catalogue of Microorganisms (GCM) 10K type strain sequencing project: providing services to taxonomists for standard genome sequencing and annotation.</title>
        <authorList>
            <consortium name="The Broad Institute Genomics Platform"/>
            <consortium name="The Broad Institute Genome Sequencing Center for Infectious Disease"/>
            <person name="Wu L."/>
            <person name="Ma J."/>
        </authorList>
    </citation>
    <scope>NUCLEOTIDE SEQUENCE [LARGE SCALE GENOMIC DNA]</scope>
    <source>
        <strain evidence="4">KCTC 22437</strain>
    </source>
</reference>
<dbReference type="PANTHER" id="PTHR14859">
    <property type="entry name" value="CALCOFLUOR WHITE HYPERSENSITIVE PROTEIN PRECURSOR"/>
    <property type="match status" value="1"/>
</dbReference>
<name>A0ABW5YBE6_9SPHI</name>
<dbReference type="SUPFAM" id="SSF56219">
    <property type="entry name" value="DNase I-like"/>
    <property type="match status" value="1"/>
</dbReference>
<dbReference type="RefSeq" id="WP_377184435.1">
    <property type="nucleotide sequence ID" value="NZ_JBHUPD010000002.1"/>
</dbReference>
<dbReference type="PANTHER" id="PTHR14859:SF15">
    <property type="entry name" value="ENDONUCLEASE_EXONUCLEASE_PHOSPHATASE DOMAIN-CONTAINING PROTEIN"/>
    <property type="match status" value="1"/>
</dbReference>
<evidence type="ECO:0000313" key="3">
    <source>
        <dbReference type="EMBL" id="MFD2872595.1"/>
    </source>
</evidence>
<dbReference type="Proteomes" id="UP001597557">
    <property type="component" value="Unassembled WGS sequence"/>
</dbReference>
<organism evidence="3 4">
    <name type="scientific">Mucilaginibacter ximonensis</name>
    <dbReference type="NCBI Taxonomy" id="538021"/>
    <lineage>
        <taxon>Bacteria</taxon>
        <taxon>Pseudomonadati</taxon>
        <taxon>Bacteroidota</taxon>
        <taxon>Sphingobacteriia</taxon>
        <taxon>Sphingobacteriales</taxon>
        <taxon>Sphingobacteriaceae</taxon>
        <taxon>Mucilaginibacter</taxon>
    </lineage>
</organism>
<dbReference type="GO" id="GO:0004519">
    <property type="term" value="F:endonuclease activity"/>
    <property type="evidence" value="ECO:0007669"/>
    <property type="project" value="UniProtKB-KW"/>
</dbReference>
<dbReference type="Gene3D" id="3.60.10.10">
    <property type="entry name" value="Endonuclease/exonuclease/phosphatase"/>
    <property type="match status" value="1"/>
</dbReference>
<feature type="transmembrane region" description="Helical" evidence="1">
    <location>
        <begin position="72"/>
        <end position="91"/>
    </location>
</feature>
<dbReference type="EMBL" id="JBHUPD010000002">
    <property type="protein sequence ID" value="MFD2872595.1"/>
    <property type="molecule type" value="Genomic_DNA"/>
</dbReference>
<keyword evidence="4" id="KW-1185">Reference proteome</keyword>
<keyword evidence="1" id="KW-0812">Transmembrane</keyword>
<gene>
    <name evidence="3" type="ORF">ACFS5N_08960</name>
</gene>
<keyword evidence="3" id="KW-0378">Hydrolase</keyword>
<keyword evidence="1" id="KW-1133">Transmembrane helix</keyword>
<evidence type="ECO:0000259" key="2">
    <source>
        <dbReference type="Pfam" id="PF03372"/>
    </source>
</evidence>
<dbReference type="InterPro" id="IPR036691">
    <property type="entry name" value="Endo/exonu/phosph_ase_sf"/>
</dbReference>